<protein>
    <submittedName>
        <fullName evidence="1">Uncharacterized protein</fullName>
    </submittedName>
</protein>
<keyword evidence="2" id="KW-1185">Reference proteome</keyword>
<gene>
    <name evidence="1" type="ORF">CIG1485E_0123</name>
</gene>
<evidence type="ECO:0000313" key="1">
    <source>
        <dbReference type="EMBL" id="AII14001.1"/>
    </source>
</evidence>
<accession>A0A076F7I2</accession>
<dbReference type="STRING" id="1244531.CIG2463D_0126"/>
<dbReference type="KEGG" id="caj:CIG1485E_0123"/>
<proteinExistence type="predicted"/>
<dbReference type="EMBL" id="CP009043">
    <property type="protein sequence ID" value="AII14001.1"/>
    <property type="molecule type" value="Genomic_DNA"/>
</dbReference>
<dbReference type="HOGENOM" id="CLU_192040_0_0_7"/>
<evidence type="ECO:0000313" key="2">
    <source>
        <dbReference type="Proteomes" id="UP000028486"/>
    </source>
</evidence>
<dbReference type="AlphaFoldDB" id="A0A076F7I2"/>
<dbReference type="RefSeq" id="WP_038452589.1">
    <property type="nucleotide sequence ID" value="NZ_CP009043.1"/>
</dbReference>
<name>A0A076F7I2_9BACT</name>
<sequence>MGYQYSNILLEESLLILEKYRNEITTEQYQQNRSIIYNYALDGRYMDEEGVVVLIEIDKKSKMTTWNDLIAKYKKAVIDSDCKAY</sequence>
<organism evidence="1 2">
    <name type="scientific">Campylobacter iguaniorum</name>
    <dbReference type="NCBI Taxonomy" id="1244531"/>
    <lineage>
        <taxon>Bacteria</taxon>
        <taxon>Pseudomonadati</taxon>
        <taxon>Campylobacterota</taxon>
        <taxon>Epsilonproteobacteria</taxon>
        <taxon>Campylobacterales</taxon>
        <taxon>Campylobacteraceae</taxon>
        <taxon>Campylobacter</taxon>
    </lineage>
</organism>
<dbReference type="Proteomes" id="UP000028486">
    <property type="component" value="Chromosome"/>
</dbReference>
<reference evidence="2" key="1">
    <citation type="journal article" date="2014" name="Genome Announc.">
        <title>Complete Genome Sequence of Campylobacter iguaniorum Strain 1485ET, Isolated from a Bearded Dragon (Pogona vitticeps).</title>
        <authorList>
            <person name="Gilbert M.J."/>
            <person name="Miller W.G."/>
            <person name="Yee E."/>
            <person name="Kik M."/>
            <person name="Wagenaar J.A."/>
            <person name="Duim B."/>
        </authorList>
    </citation>
    <scope>NUCLEOTIDE SEQUENCE [LARGE SCALE GENOMIC DNA]</scope>
    <source>
        <strain evidence="2">1485E</strain>
    </source>
</reference>